<accession>A0A1N7IVK7</accession>
<feature type="transmembrane region" description="Helical" evidence="1">
    <location>
        <begin position="270"/>
        <end position="292"/>
    </location>
</feature>
<feature type="transmembrane region" description="Helical" evidence="1">
    <location>
        <begin position="202"/>
        <end position="223"/>
    </location>
</feature>
<keyword evidence="1" id="KW-1133">Transmembrane helix</keyword>
<evidence type="ECO:0000313" key="2">
    <source>
        <dbReference type="EMBL" id="SIS41057.1"/>
    </source>
</evidence>
<proteinExistence type="predicted"/>
<feature type="transmembrane region" description="Helical" evidence="1">
    <location>
        <begin position="116"/>
        <end position="136"/>
    </location>
</feature>
<feature type="transmembrane region" description="Helical" evidence="1">
    <location>
        <begin position="304"/>
        <end position="323"/>
    </location>
</feature>
<organism evidence="2 3">
    <name type="scientific">Neptunomonas antarctica</name>
    <dbReference type="NCBI Taxonomy" id="619304"/>
    <lineage>
        <taxon>Bacteria</taxon>
        <taxon>Pseudomonadati</taxon>
        <taxon>Pseudomonadota</taxon>
        <taxon>Gammaproteobacteria</taxon>
        <taxon>Oceanospirillales</taxon>
        <taxon>Oceanospirillaceae</taxon>
        <taxon>Neptunomonas</taxon>
    </lineage>
</organism>
<feature type="transmembrane region" description="Helical" evidence="1">
    <location>
        <begin position="235"/>
        <end position="258"/>
    </location>
</feature>
<dbReference type="OrthoDB" id="5604143at2"/>
<dbReference type="Proteomes" id="UP000185999">
    <property type="component" value="Unassembled WGS sequence"/>
</dbReference>
<feature type="transmembrane region" description="Helical" evidence="1">
    <location>
        <begin position="175"/>
        <end position="196"/>
    </location>
</feature>
<sequence>MSQSTLSPSLNPSLNPKLSQARSRFTASSIRWGFMWALWAAVLWGAWYVPGSAVWYEAPYVNLSFDTNAEFLLAAAVLTTFNAITVLFFLFVWNGVLGKLGEYVRTIRQMRHISKWFFIGAIFGGPMAIFGSYLAIGYIGGAFAAISALMYPIIGATLARLWYQEKITRRAAVGIFIILAGGVTVYAPGIIAEITGTGEAGWLGYLGGAMAAIGWGVEGAIAGRGLDVADPDVGITVRFTAEVLYWVLLILPAIFIFTDQPVVELVIATFNWAAIGWLMLAGVTFAFCYVSWYKSFPLIGVGRGQAIAALYGLFAVIFLAAFTLEFPEWNFLAGLFLFVTGGFVMFTESDEVLEVVRAVSTDTKTTTATATAVNS</sequence>
<keyword evidence="1" id="KW-0472">Membrane</keyword>
<protein>
    <recommendedName>
        <fullName evidence="4">EamA-like transporter family protein</fullName>
    </recommendedName>
</protein>
<dbReference type="EMBL" id="FTOE01000001">
    <property type="protein sequence ID" value="SIS41057.1"/>
    <property type="molecule type" value="Genomic_DNA"/>
</dbReference>
<gene>
    <name evidence="2" type="ORF">SAMN05421760_101190</name>
</gene>
<keyword evidence="3" id="KW-1185">Reference proteome</keyword>
<evidence type="ECO:0000313" key="3">
    <source>
        <dbReference type="Proteomes" id="UP000185999"/>
    </source>
</evidence>
<feature type="transmembrane region" description="Helical" evidence="1">
    <location>
        <begin position="142"/>
        <end position="163"/>
    </location>
</feature>
<dbReference type="AlphaFoldDB" id="A0A1N7IVK7"/>
<dbReference type="RefSeq" id="WP_054339805.1">
    <property type="nucleotide sequence ID" value="NZ_FTOE01000001.1"/>
</dbReference>
<keyword evidence="1" id="KW-0812">Transmembrane</keyword>
<dbReference type="STRING" id="619304.SAMN05421760_101190"/>
<name>A0A1N7IVK7_9GAMM</name>
<feature type="transmembrane region" description="Helical" evidence="1">
    <location>
        <begin position="71"/>
        <end position="96"/>
    </location>
</feature>
<feature type="transmembrane region" description="Helical" evidence="1">
    <location>
        <begin position="32"/>
        <end position="51"/>
    </location>
</feature>
<reference evidence="3" key="1">
    <citation type="submission" date="2017-01" db="EMBL/GenBank/DDBJ databases">
        <authorList>
            <person name="Varghese N."/>
            <person name="Submissions S."/>
        </authorList>
    </citation>
    <scope>NUCLEOTIDE SEQUENCE [LARGE SCALE GENOMIC DNA]</scope>
    <source>
        <strain evidence="3">DSM 22306</strain>
    </source>
</reference>
<evidence type="ECO:0008006" key="4">
    <source>
        <dbReference type="Google" id="ProtNLM"/>
    </source>
</evidence>
<evidence type="ECO:0000256" key="1">
    <source>
        <dbReference type="SAM" id="Phobius"/>
    </source>
</evidence>
<feature type="transmembrane region" description="Helical" evidence="1">
    <location>
        <begin position="329"/>
        <end position="347"/>
    </location>
</feature>